<accession>A0ABX5P5J3</accession>
<feature type="transmembrane region" description="Helical" evidence="2">
    <location>
        <begin position="12"/>
        <end position="35"/>
    </location>
</feature>
<evidence type="ECO:0000256" key="2">
    <source>
        <dbReference type="SAM" id="Phobius"/>
    </source>
</evidence>
<gene>
    <name evidence="4" type="ORF">C3920_05910</name>
</gene>
<evidence type="ECO:0000313" key="4">
    <source>
        <dbReference type="EMBL" id="PYD48177.1"/>
    </source>
</evidence>
<dbReference type="Proteomes" id="UP000248116">
    <property type="component" value="Unassembled WGS sequence"/>
</dbReference>
<evidence type="ECO:0000313" key="5">
    <source>
        <dbReference type="Proteomes" id="UP000248116"/>
    </source>
</evidence>
<sequence length="342" mass="39018">MTGLRAIHWRRAGIWCGRVAWGMLGLLGAAALYYSTLQPDMLRLGLSVAFPLLMCAAAWVRPARWGHAFRAVLVLGLTGWYVTDPPRNDRIWAQEYAIPADAWQEGNDIHVRHVRNFRYHTPTSYIPAWYDATYRLDGLQSVDLVTSYWAGDAIAHVFLSFGFSDGRHLAISIETRRQARFAYSTIAGFFHHYELFYVTADERDLIGVRTDIRHERVYLYRLNLSPEVREHLFLSYVNAIHDLVGHPQWYNTLTDNCTTGILARAGARLRYRLDWRVILSGHTAAMAYDMDLLGPYDRARLPDFSALHAASRIIRPPDATLGPDYSRDIRAHLPPPEGPAQP</sequence>
<comment type="caution">
    <text evidence="4">The sequence shown here is derived from an EMBL/GenBank/DDBJ whole genome shotgun (WGS) entry which is preliminary data.</text>
</comment>
<evidence type="ECO:0000256" key="1">
    <source>
        <dbReference type="SAM" id="MobiDB-lite"/>
    </source>
</evidence>
<protein>
    <recommendedName>
        <fullName evidence="3">Lnb N-terminal periplasmic domain-containing protein</fullName>
    </recommendedName>
</protein>
<dbReference type="Pfam" id="PF13387">
    <property type="entry name" value="Lnb_N"/>
    <property type="match status" value="1"/>
</dbReference>
<organism evidence="4 5">
    <name type="scientific">Novacetimonas pomaceti</name>
    <dbReference type="NCBI Taxonomy" id="2021998"/>
    <lineage>
        <taxon>Bacteria</taxon>
        <taxon>Pseudomonadati</taxon>
        <taxon>Pseudomonadota</taxon>
        <taxon>Alphaproteobacteria</taxon>
        <taxon>Acetobacterales</taxon>
        <taxon>Acetobacteraceae</taxon>
        <taxon>Novacetimonas</taxon>
    </lineage>
</organism>
<evidence type="ECO:0000259" key="3">
    <source>
        <dbReference type="Pfam" id="PF13387"/>
    </source>
</evidence>
<keyword evidence="2" id="KW-1133">Transmembrane helix</keyword>
<feature type="region of interest" description="Disordered" evidence="1">
    <location>
        <begin position="318"/>
        <end position="342"/>
    </location>
</feature>
<name>A0ABX5P5J3_9PROT</name>
<keyword evidence="2" id="KW-0472">Membrane</keyword>
<keyword evidence="5" id="KW-1185">Reference proteome</keyword>
<feature type="domain" description="Lnb N-terminal periplasmic" evidence="3">
    <location>
        <begin position="127"/>
        <end position="265"/>
    </location>
</feature>
<proteinExistence type="predicted"/>
<reference evidence="4 5" key="1">
    <citation type="submission" date="2018-02" db="EMBL/GenBank/DDBJ databases">
        <authorList>
            <person name="Skraban J."/>
            <person name="Trcek J."/>
        </authorList>
    </citation>
    <scope>NUCLEOTIDE SEQUENCE [LARGE SCALE GENOMIC DNA]</scope>
    <source>
        <strain evidence="4 5">AV446</strain>
    </source>
</reference>
<feature type="compositionally biased region" description="Pro residues" evidence="1">
    <location>
        <begin position="333"/>
        <end position="342"/>
    </location>
</feature>
<dbReference type="EMBL" id="PRCW01000044">
    <property type="protein sequence ID" value="PYD48177.1"/>
    <property type="molecule type" value="Genomic_DNA"/>
</dbReference>
<dbReference type="RefSeq" id="WP_110559893.1">
    <property type="nucleotide sequence ID" value="NZ_PRCW01000044.1"/>
</dbReference>
<keyword evidence="2" id="KW-0812">Transmembrane</keyword>
<dbReference type="InterPro" id="IPR025178">
    <property type="entry name" value="Lnb_N"/>
</dbReference>